<evidence type="ECO:0000313" key="9">
    <source>
        <dbReference type="Proteomes" id="UP000295060"/>
    </source>
</evidence>
<dbReference type="SUPFAM" id="SSF56112">
    <property type="entry name" value="Protein kinase-like (PK-like)"/>
    <property type="match status" value="1"/>
</dbReference>
<dbReference type="CDD" id="cd14014">
    <property type="entry name" value="STKc_PknB_like"/>
    <property type="match status" value="1"/>
</dbReference>
<proteinExistence type="predicted"/>
<evidence type="ECO:0000259" key="7">
    <source>
        <dbReference type="PROSITE" id="PS50011"/>
    </source>
</evidence>
<dbReference type="GO" id="GO:0004674">
    <property type="term" value="F:protein serine/threonine kinase activity"/>
    <property type="evidence" value="ECO:0007669"/>
    <property type="project" value="UniProtKB-KW"/>
</dbReference>
<evidence type="ECO:0000256" key="3">
    <source>
        <dbReference type="ARBA" id="ARBA00022679"/>
    </source>
</evidence>
<keyword evidence="3" id="KW-0808">Transferase</keyword>
<keyword evidence="5 8" id="KW-0418">Kinase</keyword>
<keyword evidence="2 8" id="KW-0723">Serine/threonine-protein kinase</keyword>
<dbReference type="Proteomes" id="UP000295060">
    <property type="component" value="Unassembled WGS sequence"/>
</dbReference>
<dbReference type="RefSeq" id="WP_134130717.1">
    <property type="nucleotide sequence ID" value="NZ_SODU01000002.1"/>
</dbReference>
<feature type="domain" description="Protein kinase" evidence="7">
    <location>
        <begin position="11"/>
        <end position="275"/>
    </location>
</feature>
<dbReference type="PANTHER" id="PTHR43289:SF6">
    <property type="entry name" value="SERINE_THREONINE-PROTEIN KINASE NEKL-3"/>
    <property type="match status" value="1"/>
</dbReference>
<dbReference type="InterPro" id="IPR011990">
    <property type="entry name" value="TPR-like_helical_dom_sf"/>
</dbReference>
<keyword evidence="6" id="KW-0067">ATP-binding</keyword>
<evidence type="ECO:0000256" key="4">
    <source>
        <dbReference type="ARBA" id="ARBA00022741"/>
    </source>
</evidence>
<dbReference type="InterPro" id="IPR011009">
    <property type="entry name" value="Kinase-like_dom_sf"/>
</dbReference>
<evidence type="ECO:0000256" key="5">
    <source>
        <dbReference type="ARBA" id="ARBA00022777"/>
    </source>
</evidence>
<protein>
    <recommendedName>
        <fullName evidence="1">non-specific serine/threonine protein kinase</fullName>
        <ecNumber evidence="1">2.7.11.1</ecNumber>
    </recommendedName>
</protein>
<evidence type="ECO:0000256" key="1">
    <source>
        <dbReference type="ARBA" id="ARBA00012513"/>
    </source>
</evidence>
<dbReference type="SMART" id="SM00220">
    <property type="entry name" value="S_TKc"/>
    <property type="match status" value="1"/>
</dbReference>
<gene>
    <name evidence="8" type="ORF">EV137_4711</name>
</gene>
<name>A0ABY2FIH3_9ACTN</name>
<reference evidence="8 9" key="1">
    <citation type="submission" date="2019-03" db="EMBL/GenBank/DDBJ databases">
        <title>Genomic Encyclopedia of Type Strains, Phase III (KMG-III): the genomes of soil and plant-associated and newly described type strains.</title>
        <authorList>
            <person name="Whitman W."/>
        </authorList>
    </citation>
    <scope>NUCLEOTIDE SEQUENCE [LARGE SCALE GENOMIC DNA]</scope>
    <source>
        <strain evidence="8 9">VKMAc-2574</strain>
    </source>
</reference>
<evidence type="ECO:0000256" key="6">
    <source>
        <dbReference type="ARBA" id="ARBA00022840"/>
    </source>
</evidence>
<dbReference type="PANTHER" id="PTHR43289">
    <property type="entry name" value="MITOGEN-ACTIVATED PROTEIN KINASE KINASE KINASE 20-RELATED"/>
    <property type="match status" value="1"/>
</dbReference>
<dbReference type="Gene3D" id="3.30.200.20">
    <property type="entry name" value="Phosphorylase Kinase, domain 1"/>
    <property type="match status" value="1"/>
</dbReference>
<dbReference type="Gene3D" id="1.25.40.10">
    <property type="entry name" value="Tetratricopeptide repeat domain"/>
    <property type="match status" value="1"/>
</dbReference>
<evidence type="ECO:0000313" key="8">
    <source>
        <dbReference type="EMBL" id="TDW90880.1"/>
    </source>
</evidence>
<dbReference type="PROSITE" id="PS50011">
    <property type="entry name" value="PROTEIN_KINASE_DOM"/>
    <property type="match status" value="1"/>
</dbReference>
<dbReference type="EMBL" id="SODU01000002">
    <property type="protein sequence ID" value="TDW90880.1"/>
    <property type="molecule type" value="Genomic_DNA"/>
</dbReference>
<accession>A0ABY2FIH3</accession>
<dbReference type="PROSITE" id="PS00108">
    <property type="entry name" value="PROTEIN_KINASE_ST"/>
    <property type="match status" value="1"/>
</dbReference>
<evidence type="ECO:0000256" key="2">
    <source>
        <dbReference type="ARBA" id="ARBA00022527"/>
    </source>
</evidence>
<dbReference type="InterPro" id="IPR000719">
    <property type="entry name" value="Prot_kinase_dom"/>
</dbReference>
<dbReference type="InterPro" id="IPR008271">
    <property type="entry name" value="Ser/Thr_kinase_AS"/>
</dbReference>
<dbReference type="EC" id="2.7.11.1" evidence="1"/>
<dbReference type="Pfam" id="PF00069">
    <property type="entry name" value="Pkinase"/>
    <property type="match status" value="1"/>
</dbReference>
<sequence>MSRRVIGGRYELEALPLARGGMGEVWVGRDVRLEREVAVKFLRLPDGAPDEELVRRFVRESRITARLEHPGIPAVYDVGTDDDRPYLVMQRVHGSTVADVIAENGPLPIDWAAAIAAQVCAVLTAAHRASLVHRDLKPGNLMFSPDGTVKVLDFGLAVALDLADISHITRTGQTIGTPAYMAPEQVMAALSGPRSDLYALGCCLHEMLTGRQTFGGPTPYSVMNKQVSERPVATRHTRSDVPAELDSLVLELLEKQPDDRPDSAEVVFERLRPFVKDLGPLTPVLRTTDGYDAVRMYAAVLAQVTPGVRPRAAKGPEARIEPHGVQFSRGRLDRARQEATELIDQSRFSQAAQVLDAVAGPATQALGAADPAVLSLRHELANVLFEGGDYRNAAPVYRRLAMDIAEHNGHDSELVFRCRLQEATCRALIGETNEAIAQLKALLEDMTRVHGATDAGSLDLRQQIGLLLLGSGRVPEATGVFAALSADLEQLHGHDHPLTAKIQGLLDGVRQREA</sequence>
<keyword evidence="9" id="KW-1185">Reference proteome</keyword>
<keyword evidence="4" id="KW-0547">Nucleotide-binding</keyword>
<comment type="caution">
    <text evidence="8">The sequence shown here is derived from an EMBL/GenBank/DDBJ whole genome shotgun (WGS) entry which is preliminary data.</text>
</comment>
<dbReference type="SUPFAM" id="SSF48452">
    <property type="entry name" value="TPR-like"/>
    <property type="match status" value="1"/>
</dbReference>
<organism evidence="8 9">
    <name type="scientific">Kribbella pratensis</name>
    <dbReference type="NCBI Taxonomy" id="2512112"/>
    <lineage>
        <taxon>Bacteria</taxon>
        <taxon>Bacillati</taxon>
        <taxon>Actinomycetota</taxon>
        <taxon>Actinomycetes</taxon>
        <taxon>Propionibacteriales</taxon>
        <taxon>Kribbellaceae</taxon>
        <taxon>Kribbella</taxon>
    </lineage>
</organism>
<dbReference type="Gene3D" id="1.10.510.10">
    <property type="entry name" value="Transferase(Phosphotransferase) domain 1"/>
    <property type="match status" value="1"/>
</dbReference>